<evidence type="ECO:0000259" key="2">
    <source>
        <dbReference type="Pfam" id="PF01979"/>
    </source>
</evidence>
<keyword evidence="1 3" id="KW-0378">Hydrolase</keyword>
<dbReference type="EMBL" id="RJJR01000025">
    <property type="protein sequence ID" value="RNI32728.1"/>
    <property type="molecule type" value="Genomic_DNA"/>
</dbReference>
<dbReference type="RefSeq" id="WP_123122571.1">
    <property type="nucleotide sequence ID" value="NZ_RJJR01000025.1"/>
</dbReference>
<reference evidence="3 4" key="1">
    <citation type="submission" date="2018-11" db="EMBL/GenBank/DDBJ databases">
        <title>Draft genome sequence of Ferruginibacter sp. BO-59.</title>
        <authorList>
            <person name="Im W.T."/>
        </authorList>
    </citation>
    <scope>NUCLEOTIDE SEQUENCE [LARGE SCALE GENOMIC DNA]</scope>
    <source>
        <strain evidence="3 4">BO-59</strain>
    </source>
</reference>
<dbReference type="Gene3D" id="3.20.20.140">
    <property type="entry name" value="Metal-dependent hydrolases"/>
    <property type="match status" value="1"/>
</dbReference>
<dbReference type="InterPro" id="IPR050287">
    <property type="entry name" value="MTA/SAH_deaminase"/>
</dbReference>
<dbReference type="Pfam" id="PF01979">
    <property type="entry name" value="Amidohydro_1"/>
    <property type="match status" value="1"/>
</dbReference>
<dbReference type="SUPFAM" id="SSF51556">
    <property type="entry name" value="Metallo-dependent hydrolases"/>
    <property type="match status" value="1"/>
</dbReference>
<dbReference type="GO" id="GO:0016787">
    <property type="term" value="F:hydrolase activity"/>
    <property type="evidence" value="ECO:0007669"/>
    <property type="project" value="UniProtKB-KW"/>
</dbReference>
<name>A0A3M9N6T9_9BACT</name>
<keyword evidence="4" id="KW-1185">Reference proteome</keyword>
<proteinExistence type="predicted"/>
<gene>
    <name evidence="3" type="ORF">EFY79_20190</name>
</gene>
<protein>
    <submittedName>
        <fullName evidence="3">Amidohydrolase</fullName>
    </submittedName>
</protein>
<feature type="domain" description="Amidohydrolase-related" evidence="2">
    <location>
        <begin position="50"/>
        <end position="375"/>
    </location>
</feature>
<dbReference type="PANTHER" id="PTHR43794:SF11">
    <property type="entry name" value="AMIDOHYDROLASE-RELATED DOMAIN-CONTAINING PROTEIN"/>
    <property type="match status" value="1"/>
</dbReference>
<sequence length="391" mass="44557">MPYRKFKADYLFTNDKLAKGKVLITEETGKFEAIADAKNVSGDIEIFKGIICPGFINAHCHLELSHLKTIIPEKTGLIDFVFEVVSKRYFEDNQILRAIAVAENEMIRNGIVAVGDICNYSITLSQKIKLNLHYYNFIEISGWLPEIAEARFEKRMLALKQFEINKLIASIVPHAPYSVSDVLWQKIIPFFSGKTITIHNQESEEEDLFFQKGQGDFLRMFKKMNIDNSFYHPKKLRSLQTYFHYFSSTASLILVHNTFTTQADLDFIASKRNNKQLVSFCVCPNANLYIEDTLPPVDLFLRNNLNVVIGTDSLASNHQLSILEELKTISKNFPEIETETLLKWATINGARALQMESDLGSFEKGKTPGILLIENADGKKITQDSKVKRLL</sequence>
<dbReference type="Proteomes" id="UP000267223">
    <property type="component" value="Unassembled WGS sequence"/>
</dbReference>
<comment type="caution">
    <text evidence="3">The sequence shown here is derived from an EMBL/GenBank/DDBJ whole genome shotgun (WGS) entry which is preliminary data.</text>
</comment>
<dbReference type="InterPro" id="IPR032466">
    <property type="entry name" value="Metal_Hydrolase"/>
</dbReference>
<accession>A0A3M9N6T9</accession>
<organism evidence="3 4">
    <name type="scientific">Hanamia caeni</name>
    <dbReference type="NCBI Taxonomy" id="2294116"/>
    <lineage>
        <taxon>Bacteria</taxon>
        <taxon>Pseudomonadati</taxon>
        <taxon>Bacteroidota</taxon>
        <taxon>Chitinophagia</taxon>
        <taxon>Chitinophagales</taxon>
        <taxon>Chitinophagaceae</taxon>
        <taxon>Hanamia</taxon>
    </lineage>
</organism>
<evidence type="ECO:0000256" key="1">
    <source>
        <dbReference type="ARBA" id="ARBA00022801"/>
    </source>
</evidence>
<dbReference type="InterPro" id="IPR006680">
    <property type="entry name" value="Amidohydro-rel"/>
</dbReference>
<dbReference type="OrthoDB" id="9807210at2"/>
<evidence type="ECO:0000313" key="4">
    <source>
        <dbReference type="Proteomes" id="UP000267223"/>
    </source>
</evidence>
<dbReference type="AlphaFoldDB" id="A0A3M9N6T9"/>
<dbReference type="PANTHER" id="PTHR43794">
    <property type="entry name" value="AMINOHYDROLASE SSNA-RELATED"/>
    <property type="match status" value="1"/>
</dbReference>
<evidence type="ECO:0000313" key="3">
    <source>
        <dbReference type="EMBL" id="RNI32728.1"/>
    </source>
</evidence>